<evidence type="ECO:0000313" key="2">
    <source>
        <dbReference type="EMBL" id="KYB25570.1"/>
    </source>
</evidence>
<dbReference type="AlphaFoldDB" id="A0A139WCC2"/>
<keyword evidence="3" id="KW-1185">Reference proteome</keyword>
<reference evidence="2 3" key="1">
    <citation type="journal article" date="2008" name="Nature">
        <title>The genome of the model beetle and pest Tribolium castaneum.</title>
        <authorList>
            <consortium name="Tribolium Genome Sequencing Consortium"/>
            <person name="Richards S."/>
            <person name="Gibbs R.A."/>
            <person name="Weinstock G.M."/>
            <person name="Brown S.J."/>
            <person name="Denell R."/>
            <person name="Beeman R.W."/>
            <person name="Gibbs R."/>
            <person name="Beeman R.W."/>
            <person name="Brown S.J."/>
            <person name="Bucher G."/>
            <person name="Friedrich M."/>
            <person name="Grimmelikhuijzen C.J."/>
            <person name="Klingler M."/>
            <person name="Lorenzen M."/>
            <person name="Richards S."/>
            <person name="Roth S."/>
            <person name="Schroder R."/>
            <person name="Tautz D."/>
            <person name="Zdobnov E.M."/>
            <person name="Muzny D."/>
            <person name="Gibbs R.A."/>
            <person name="Weinstock G.M."/>
            <person name="Attaway T."/>
            <person name="Bell S."/>
            <person name="Buhay C.J."/>
            <person name="Chandrabose M.N."/>
            <person name="Chavez D."/>
            <person name="Clerk-Blankenburg K.P."/>
            <person name="Cree A."/>
            <person name="Dao M."/>
            <person name="Davis C."/>
            <person name="Chacko J."/>
            <person name="Dinh H."/>
            <person name="Dugan-Rocha S."/>
            <person name="Fowler G."/>
            <person name="Garner T.T."/>
            <person name="Garnes J."/>
            <person name="Gnirke A."/>
            <person name="Hawes A."/>
            <person name="Hernandez J."/>
            <person name="Hines S."/>
            <person name="Holder M."/>
            <person name="Hume J."/>
            <person name="Jhangiani S.N."/>
            <person name="Joshi V."/>
            <person name="Khan Z.M."/>
            <person name="Jackson L."/>
            <person name="Kovar C."/>
            <person name="Kowis A."/>
            <person name="Lee S."/>
            <person name="Lewis L.R."/>
            <person name="Margolis J."/>
            <person name="Morgan M."/>
            <person name="Nazareth L.V."/>
            <person name="Nguyen N."/>
            <person name="Okwuonu G."/>
            <person name="Parker D."/>
            <person name="Richards S."/>
            <person name="Ruiz S.J."/>
            <person name="Santibanez J."/>
            <person name="Savard J."/>
            <person name="Scherer S.E."/>
            <person name="Schneider B."/>
            <person name="Sodergren E."/>
            <person name="Tautz D."/>
            <person name="Vattahil S."/>
            <person name="Villasana D."/>
            <person name="White C.S."/>
            <person name="Wright R."/>
            <person name="Park Y."/>
            <person name="Beeman R.W."/>
            <person name="Lord J."/>
            <person name="Oppert B."/>
            <person name="Lorenzen M."/>
            <person name="Brown S."/>
            <person name="Wang L."/>
            <person name="Savard J."/>
            <person name="Tautz D."/>
            <person name="Richards S."/>
            <person name="Weinstock G."/>
            <person name="Gibbs R.A."/>
            <person name="Liu Y."/>
            <person name="Worley K."/>
            <person name="Weinstock G."/>
            <person name="Elsik C.G."/>
            <person name="Reese J.T."/>
            <person name="Elhaik E."/>
            <person name="Landan G."/>
            <person name="Graur D."/>
            <person name="Arensburger P."/>
            <person name="Atkinson P."/>
            <person name="Beeman R.W."/>
            <person name="Beidler J."/>
            <person name="Brown S.J."/>
            <person name="Demuth J.P."/>
            <person name="Drury D.W."/>
            <person name="Du Y.Z."/>
            <person name="Fujiwara H."/>
            <person name="Lorenzen M."/>
            <person name="Maselli V."/>
            <person name="Osanai M."/>
            <person name="Park Y."/>
            <person name="Robertson H.M."/>
            <person name="Tu Z."/>
            <person name="Wang J.J."/>
            <person name="Wang S."/>
            <person name="Richards S."/>
            <person name="Song H."/>
            <person name="Zhang L."/>
            <person name="Sodergren E."/>
            <person name="Werner D."/>
            <person name="Stanke M."/>
            <person name="Morgenstern B."/>
            <person name="Solovyev V."/>
            <person name="Kosarev P."/>
            <person name="Brown G."/>
            <person name="Chen H.C."/>
            <person name="Ermolaeva O."/>
            <person name="Hlavina W."/>
            <person name="Kapustin Y."/>
            <person name="Kiryutin B."/>
            <person name="Kitts P."/>
            <person name="Maglott D."/>
            <person name="Pruitt K."/>
            <person name="Sapojnikov V."/>
            <person name="Souvorov A."/>
            <person name="Mackey A.J."/>
            <person name="Waterhouse R.M."/>
            <person name="Wyder S."/>
            <person name="Zdobnov E.M."/>
            <person name="Zdobnov E.M."/>
            <person name="Wyder S."/>
            <person name="Kriventseva E.V."/>
            <person name="Kadowaki T."/>
            <person name="Bork P."/>
            <person name="Aranda M."/>
            <person name="Bao R."/>
            <person name="Beermann A."/>
            <person name="Berns N."/>
            <person name="Bolognesi R."/>
            <person name="Bonneton F."/>
            <person name="Bopp D."/>
            <person name="Brown S.J."/>
            <person name="Bucher G."/>
            <person name="Butts T."/>
            <person name="Chaumot A."/>
            <person name="Denell R.E."/>
            <person name="Ferrier D.E."/>
            <person name="Friedrich M."/>
            <person name="Gordon C.M."/>
            <person name="Jindra M."/>
            <person name="Klingler M."/>
            <person name="Lan Q."/>
            <person name="Lattorff H.M."/>
            <person name="Laudet V."/>
            <person name="von Levetsow C."/>
            <person name="Liu Z."/>
            <person name="Lutz R."/>
            <person name="Lynch J.A."/>
            <person name="da Fonseca R.N."/>
            <person name="Posnien N."/>
            <person name="Reuter R."/>
            <person name="Roth S."/>
            <person name="Savard J."/>
            <person name="Schinko J.B."/>
            <person name="Schmitt C."/>
            <person name="Schoppmeier M."/>
            <person name="Schroder R."/>
            <person name="Shippy T.D."/>
            <person name="Simonnet F."/>
            <person name="Marques-Souza H."/>
            <person name="Tautz D."/>
            <person name="Tomoyasu Y."/>
            <person name="Trauner J."/>
            <person name="Van der Zee M."/>
            <person name="Vervoort M."/>
            <person name="Wittkopp N."/>
            <person name="Wimmer E.A."/>
            <person name="Yang X."/>
            <person name="Jones A.K."/>
            <person name="Sattelle D.B."/>
            <person name="Ebert P.R."/>
            <person name="Nelson D."/>
            <person name="Scott J.G."/>
            <person name="Beeman R.W."/>
            <person name="Muthukrishnan S."/>
            <person name="Kramer K.J."/>
            <person name="Arakane Y."/>
            <person name="Beeman R.W."/>
            <person name="Zhu Q."/>
            <person name="Hogenkamp D."/>
            <person name="Dixit R."/>
            <person name="Oppert B."/>
            <person name="Jiang H."/>
            <person name="Zou Z."/>
            <person name="Marshall J."/>
            <person name="Elpidina E."/>
            <person name="Vinokurov K."/>
            <person name="Oppert C."/>
            <person name="Zou Z."/>
            <person name="Evans J."/>
            <person name="Lu Z."/>
            <person name="Zhao P."/>
            <person name="Sumathipala N."/>
            <person name="Altincicek B."/>
            <person name="Vilcinskas A."/>
            <person name="Williams M."/>
            <person name="Hultmark D."/>
            <person name="Hetru C."/>
            <person name="Jiang H."/>
            <person name="Grimmelikhuijzen C.J."/>
            <person name="Hauser F."/>
            <person name="Cazzamali G."/>
            <person name="Williamson M."/>
            <person name="Park Y."/>
            <person name="Li B."/>
            <person name="Tanaka Y."/>
            <person name="Predel R."/>
            <person name="Neupert S."/>
            <person name="Schachtner J."/>
            <person name="Verleyen P."/>
            <person name="Raible F."/>
            <person name="Bork P."/>
            <person name="Friedrich M."/>
            <person name="Walden K.K."/>
            <person name="Robertson H.M."/>
            <person name="Angeli S."/>
            <person name="Foret S."/>
            <person name="Bucher G."/>
            <person name="Schuetz S."/>
            <person name="Maleszka R."/>
            <person name="Wimmer E.A."/>
            <person name="Beeman R.W."/>
            <person name="Lorenzen M."/>
            <person name="Tomoyasu Y."/>
            <person name="Miller S.C."/>
            <person name="Grossmann D."/>
            <person name="Bucher G."/>
        </authorList>
    </citation>
    <scope>NUCLEOTIDE SEQUENCE [LARGE SCALE GENOMIC DNA]</scope>
    <source>
        <strain evidence="2 3">Georgia GA2</strain>
    </source>
</reference>
<name>A0A139WCC2_TRICA</name>
<dbReference type="Proteomes" id="UP000007266">
    <property type="component" value="Linkage group 9"/>
</dbReference>
<feature type="region of interest" description="Disordered" evidence="1">
    <location>
        <begin position="58"/>
        <end position="83"/>
    </location>
</feature>
<gene>
    <name evidence="2" type="primary">AUGUSTUS-3.0.2_34868</name>
    <name evidence="2" type="ORF">TcasGA2_TC034868</name>
</gene>
<accession>A0A139WCC2</accession>
<dbReference type="InParanoid" id="A0A139WCC2"/>
<sequence length="206" mass="22790">MHRRKRDGTQQLVIPKGMILPGEAAVIEIPRRYQRAPIIIMKRKGGVVAHMRAEDHFIPSGKDAPQDVKPPDQQPPQPAPVLPLPAPIIKPEINFSQFEHNCSIRGETAMRPLRPPPQQSSVSQDVCASTQQSVMSPVTLINQCGIQAIHVLQFAQNLVVVPILRLAIPGHNANQLLAFHPHHPGVPEISTCARKSNASWKWFAEV</sequence>
<organism evidence="2 3">
    <name type="scientific">Tribolium castaneum</name>
    <name type="common">Red flour beetle</name>
    <dbReference type="NCBI Taxonomy" id="7070"/>
    <lineage>
        <taxon>Eukaryota</taxon>
        <taxon>Metazoa</taxon>
        <taxon>Ecdysozoa</taxon>
        <taxon>Arthropoda</taxon>
        <taxon>Hexapoda</taxon>
        <taxon>Insecta</taxon>
        <taxon>Pterygota</taxon>
        <taxon>Neoptera</taxon>
        <taxon>Endopterygota</taxon>
        <taxon>Coleoptera</taxon>
        <taxon>Polyphaga</taxon>
        <taxon>Cucujiformia</taxon>
        <taxon>Tenebrionidae</taxon>
        <taxon>Tenebrionidae incertae sedis</taxon>
        <taxon>Tribolium</taxon>
    </lineage>
</organism>
<protein>
    <submittedName>
        <fullName evidence="2">Uncharacterized protein</fullName>
    </submittedName>
</protein>
<dbReference type="EMBL" id="KQ971371">
    <property type="protein sequence ID" value="KYB25570.1"/>
    <property type="molecule type" value="Genomic_DNA"/>
</dbReference>
<evidence type="ECO:0000313" key="3">
    <source>
        <dbReference type="Proteomes" id="UP000007266"/>
    </source>
</evidence>
<feature type="compositionally biased region" description="Pro residues" evidence="1">
    <location>
        <begin position="72"/>
        <end position="83"/>
    </location>
</feature>
<reference evidence="2 3" key="2">
    <citation type="journal article" date="2010" name="Nucleic Acids Res.">
        <title>BeetleBase in 2010: revisions to provide comprehensive genomic information for Tribolium castaneum.</title>
        <authorList>
            <person name="Kim H.S."/>
            <person name="Murphy T."/>
            <person name="Xia J."/>
            <person name="Caragea D."/>
            <person name="Park Y."/>
            <person name="Beeman R.W."/>
            <person name="Lorenzen M.D."/>
            <person name="Butcher S."/>
            <person name="Manak J.R."/>
            <person name="Brown S.J."/>
        </authorList>
    </citation>
    <scope>NUCLEOTIDE SEQUENCE [LARGE SCALE GENOMIC DNA]</scope>
    <source>
        <strain evidence="2 3">Georgia GA2</strain>
    </source>
</reference>
<proteinExistence type="predicted"/>
<evidence type="ECO:0000256" key="1">
    <source>
        <dbReference type="SAM" id="MobiDB-lite"/>
    </source>
</evidence>